<dbReference type="Pfam" id="PF17667">
    <property type="entry name" value="Pkinase_fungal"/>
    <property type="match status" value="2"/>
</dbReference>
<dbReference type="Gene3D" id="1.10.510.10">
    <property type="entry name" value="Transferase(Phosphotransferase) domain 1"/>
    <property type="match status" value="1"/>
</dbReference>
<dbReference type="InterPro" id="IPR040976">
    <property type="entry name" value="Pkinase_fungal"/>
</dbReference>
<dbReference type="PANTHER" id="PTHR38248">
    <property type="entry name" value="FUNK1 6"/>
    <property type="match status" value="1"/>
</dbReference>
<gene>
    <name evidence="3" type="ORF">LshimejAT787_0705360</name>
</gene>
<dbReference type="GO" id="GO:0004672">
    <property type="term" value="F:protein kinase activity"/>
    <property type="evidence" value="ECO:0007669"/>
    <property type="project" value="InterPro"/>
</dbReference>
<dbReference type="PROSITE" id="PS50011">
    <property type="entry name" value="PROTEIN_KINASE_DOM"/>
    <property type="match status" value="1"/>
</dbReference>
<feature type="compositionally biased region" description="Basic and acidic residues" evidence="1">
    <location>
        <begin position="730"/>
        <end position="739"/>
    </location>
</feature>
<reference evidence="3" key="1">
    <citation type="submission" date="2022-07" db="EMBL/GenBank/DDBJ databases">
        <title>The genome of Lyophyllum shimeji provides insight into the initial evolution of ectomycorrhizal fungal genome.</title>
        <authorList>
            <person name="Kobayashi Y."/>
            <person name="Shibata T."/>
            <person name="Hirakawa H."/>
            <person name="Shigenobu S."/>
            <person name="Nishiyama T."/>
            <person name="Yamada A."/>
            <person name="Hasebe M."/>
            <person name="Kawaguchi M."/>
        </authorList>
    </citation>
    <scope>NUCLEOTIDE SEQUENCE</scope>
    <source>
        <strain evidence="3">AT787</strain>
    </source>
</reference>
<feature type="compositionally biased region" description="Low complexity" evidence="1">
    <location>
        <begin position="698"/>
        <end position="722"/>
    </location>
</feature>
<name>A0A9P3PQQ7_LYOSH</name>
<dbReference type="OrthoDB" id="5592585at2759"/>
<dbReference type="PANTHER" id="PTHR38248:SF2">
    <property type="entry name" value="FUNK1 11"/>
    <property type="match status" value="1"/>
</dbReference>
<dbReference type="InterPro" id="IPR000719">
    <property type="entry name" value="Prot_kinase_dom"/>
</dbReference>
<dbReference type="SUPFAM" id="SSF56112">
    <property type="entry name" value="Protein kinase-like (PK-like)"/>
    <property type="match status" value="1"/>
</dbReference>
<dbReference type="AlphaFoldDB" id="A0A9P3PQQ7"/>
<keyword evidence="4" id="KW-1185">Reference proteome</keyword>
<feature type="domain" description="Protein kinase" evidence="2">
    <location>
        <begin position="261"/>
        <end position="641"/>
    </location>
</feature>
<evidence type="ECO:0000256" key="1">
    <source>
        <dbReference type="SAM" id="MobiDB-lite"/>
    </source>
</evidence>
<evidence type="ECO:0000259" key="2">
    <source>
        <dbReference type="PROSITE" id="PS50011"/>
    </source>
</evidence>
<dbReference type="EMBL" id="BRPK01000007">
    <property type="protein sequence ID" value="GLB40026.1"/>
    <property type="molecule type" value="Genomic_DNA"/>
</dbReference>
<protein>
    <recommendedName>
        <fullName evidence="2">Protein kinase domain-containing protein</fullName>
    </recommendedName>
</protein>
<proteinExistence type="predicted"/>
<dbReference type="GO" id="GO:0005524">
    <property type="term" value="F:ATP binding"/>
    <property type="evidence" value="ECO:0007669"/>
    <property type="project" value="InterPro"/>
</dbReference>
<sequence>MRSSCGQAAEAYSRDQLFDAPVARRVQVPPFGGPLSSNRMYPTSVQCDSSRLRAATNPYHRSSRSLFLEDFLPPMRGTPEVPRLPRDHFDAMPVTAIEKEMYQPFIDLIQMHGLIPGYKIVNTADFYDHDMDNARKIRPDPSMYKTSVKTAVKRTQFGELELHFELKPDNASDPFNDPDLGVDRLGHQFVRPATVNGCMPFAAHRLRNRMVFSATSAIRFHRVRRRSLCTLHSVGSRRGCGAEKFDYRNDSLPLVQFLWRFSHRDAASRGLDPTVRRAKAHEVKLAVEHLSPWAPNAERPVVVFKVLNGDGKPREFIAWGSIAHAGSLTGRCTRAYAVYEAATKRRYFLKDTWRAYDLAQEADIPRELQRPTSSISRLSYAAAISSTMSLQLIYTFLRRTRAARAKTGKTINARHGLAQGSTAPGNFIGKPLTTFKNSKQLMQVVSDAFTAHREAYTRCGIVHRDISARSLLIDDTDHGILNDWDLAKHVSDLEQARSHERTGTWQFMSCLLLMDHHSAHTIQDDIDHSPYTLGLIEDIFDYEMTNPQGTRVGGKNKRSMFKSKNYLGPGFQFTSEPLRIWMRGAFAAVKQWLDFVDPDEDDDARDLMMAIGEAAPEESSTTAATTTAPPAHLHLNDHAFMSNVFAHCLSLDWPLDDTPHDVLPEQRRALNELKRGLVGSDWTDEDGSIGGARKKSKSSASMAKSGLGSRSSHSMSARSSRSMNTRALTRQRETDSGGV</sequence>
<accession>A0A9P3PQQ7</accession>
<organism evidence="3 4">
    <name type="scientific">Lyophyllum shimeji</name>
    <name type="common">Hon-shimeji</name>
    <name type="synonym">Tricholoma shimeji</name>
    <dbReference type="NCBI Taxonomy" id="47721"/>
    <lineage>
        <taxon>Eukaryota</taxon>
        <taxon>Fungi</taxon>
        <taxon>Dikarya</taxon>
        <taxon>Basidiomycota</taxon>
        <taxon>Agaricomycotina</taxon>
        <taxon>Agaricomycetes</taxon>
        <taxon>Agaricomycetidae</taxon>
        <taxon>Agaricales</taxon>
        <taxon>Tricholomatineae</taxon>
        <taxon>Lyophyllaceae</taxon>
        <taxon>Lyophyllum</taxon>
    </lineage>
</organism>
<feature type="region of interest" description="Disordered" evidence="1">
    <location>
        <begin position="680"/>
        <end position="739"/>
    </location>
</feature>
<evidence type="ECO:0000313" key="4">
    <source>
        <dbReference type="Proteomes" id="UP001063166"/>
    </source>
</evidence>
<comment type="caution">
    <text evidence="3">The sequence shown here is derived from an EMBL/GenBank/DDBJ whole genome shotgun (WGS) entry which is preliminary data.</text>
</comment>
<dbReference type="Proteomes" id="UP001063166">
    <property type="component" value="Unassembled WGS sequence"/>
</dbReference>
<evidence type="ECO:0000313" key="3">
    <source>
        <dbReference type="EMBL" id="GLB40026.1"/>
    </source>
</evidence>
<dbReference type="InterPro" id="IPR011009">
    <property type="entry name" value="Kinase-like_dom_sf"/>
</dbReference>